<dbReference type="Proteomes" id="UP000789901">
    <property type="component" value="Unassembled WGS sequence"/>
</dbReference>
<sequence>SILVESGLTARYLMRDAKYDQFLQSLLNNVEANHEAPRFNESLILRLELKLYNLEIMFD</sequence>
<evidence type="ECO:0000313" key="2">
    <source>
        <dbReference type="Proteomes" id="UP000789901"/>
    </source>
</evidence>
<comment type="caution">
    <text evidence="1">The sequence shown here is derived from an EMBL/GenBank/DDBJ whole genome shotgun (WGS) entry which is preliminary data.</text>
</comment>
<protein>
    <submittedName>
        <fullName evidence="1">46019_t:CDS:1</fullName>
    </submittedName>
</protein>
<organism evidence="1 2">
    <name type="scientific">Gigaspora margarita</name>
    <dbReference type="NCBI Taxonomy" id="4874"/>
    <lineage>
        <taxon>Eukaryota</taxon>
        <taxon>Fungi</taxon>
        <taxon>Fungi incertae sedis</taxon>
        <taxon>Mucoromycota</taxon>
        <taxon>Glomeromycotina</taxon>
        <taxon>Glomeromycetes</taxon>
        <taxon>Diversisporales</taxon>
        <taxon>Gigasporaceae</taxon>
        <taxon>Gigaspora</taxon>
    </lineage>
</organism>
<keyword evidence="2" id="KW-1185">Reference proteome</keyword>
<dbReference type="EMBL" id="CAJVQB010017517">
    <property type="protein sequence ID" value="CAG8784535.1"/>
    <property type="molecule type" value="Genomic_DNA"/>
</dbReference>
<gene>
    <name evidence="1" type="ORF">GMARGA_LOCUS20212</name>
</gene>
<reference evidence="1 2" key="1">
    <citation type="submission" date="2021-06" db="EMBL/GenBank/DDBJ databases">
        <authorList>
            <person name="Kallberg Y."/>
            <person name="Tangrot J."/>
            <person name="Rosling A."/>
        </authorList>
    </citation>
    <scope>NUCLEOTIDE SEQUENCE [LARGE SCALE GENOMIC DNA]</scope>
    <source>
        <strain evidence="1 2">120-4 pot B 10/14</strain>
    </source>
</reference>
<feature type="non-terminal residue" evidence="1">
    <location>
        <position position="1"/>
    </location>
</feature>
<evidence type="ECO:0000313" key="1">
    <source>
        <dbReference type="EMBL" id="CAG8784535.1"/>
    </source>
</evidence>
<name>A0ABN7VLJ0_GIGMA</name>
<accession>A0ABN7VLJ0</accession>
<proteinExistence type="predicted"/>